<protein>
    <submittedName>
        <fullName evidence="1">Uncharacterized protein</fullName>
    </submittedName>
</protein>
<dbReference type="Proteomes" id="UP000736787">
    <property type="component" value="Unassembled WGS sequence"/>
</dbReference>
<dbReference type="EMBL" id="RCMK01000888">
    <property type="protein sequence ID" value="KAG2908865.1"/>
    <property type="molecule type" value="Genomic_DNA"/>
</dbReference>
<comment type="caution">
    <text evidence="1">The sequence shown here is derived from an EMBL/GenBank/DDBJ whole genome shotgun (WGS) entry which is preliminary data.</text>
</comment>
<sequence length="122" mass="14254">MKRWLDNSKGDLLNVFEWLLPWWMENASRISLQAAKEATFIPALFREKPQYEDVVRIISVYALEQTEILWAQALKIVVNGLDRSTCSGTYRRIHGRPCLHDLMSLIDSDGQLKLEARHFDKH</sequence>
<evidence type="ECO:0000313" key="3">
    <source>
        <dbReference type="EMBL" id="KAG2965070.1"/>
    </source>
</evidence>
<dbReference type="Proteomes" id="UP000735874">
    <property type="component" value="Unassembled WGS sequence"/>
</dbReference>
<proteinExistence type="predicted"/>
<dbReference type="EMBL" id="RCML01001145">
    <property type="protein sequence ID" value="KAG2965070.1"/>
    <property type="molecule type" value="Genomic_DNA"/>
</dbReference>
<gene>
    <name evidence="1" type="ORF">PC113_g20155</name>
    <name evidence="2" type="ORF">PC117_g19839</name>
    <name evidence="3" type="ORF">PC118_g19959</name>
</gene>
<evidence type="ECO:0000313" key="2">
    <source>
        <dbReference type="EMBL" id="KAG2908865.1"/>
    </source>
</evidence>
<accession>A0A8T0YMM9</accession>
<dbReference type="Proteomes" id="UP000697107">
    <property type="component" value="Unassembled WGS sequence"/>
</dbReference>
<dbReference type="EMBL" id="RCMG01001120">
    <property type="protein sequence ID" value="KAG2835780.1"/>
    <property type="molecule type" value="Genomic_DNA"/>
</dbReference>
<organism evidence="1 4">
    <name type="scientific">Phytophthora cactorum</name>
    <dbReference type="NCBI Taxonomy" id="29920"/>
    <lineage>
        <taxon>Eukaryota</taxon>
        <taxon>Sar</taxon>
        <taxon>Stramenopiles</taxon>
        <taxon>Oomycota</taxon>
        <taxon>Peronosporomycetes</taxon>
        <taxon>Peronosporales</taxon>
        <taxon>Peronosporaceae</taxon>
        <taxon>Phytophthora</taxon>
    </lineage>
</organism>
<dbReference type="VEuPathDB" id="FungiDB:PC110_g7429"/>
<evidence type="ECO:0000313" key="1">
    <source>
        <dbReference type="EMBL" id="KAG2835780.1"/>
    </source>
</evidence>
<dbReference type="AlphaFoldDB" id="A0A8T0YMM9"/>
<reference evidence="1" key="1">
    <citation type="submission" date="2018-10" db="EMBL/GenBank/DDBJ databases">
        <title>Effector identification in a new, highly contiguous assembly of the strawberry crown rot pathogen Phytophthora cactorum.</title>
        <authorList>
            <person name="Armitage A.D."/>
            <person name="Nellist C.F."/>
            <person name="Bates H."/>
            <person name="Vickerstaff R.J."/>
            <person name="Harrison R.J."/>
        </authorList>
    </citation>
    <scope>NUCLEOTIDE SEQUENCE</scope>
    <source>
        <strain evidence="1">15-7</strain>
        <strain evidence="2">4040</strain>
        <strain evidence="3">P415</strain>
    </source>
</reference>
<evidence type="ECO:0000313" key="4">
    <source>
        <dbReference type="Proteomes" id="UP000735874"/>
    </source>
</evidence>
<name>A0A8T0YMM9_9STRA</name>